<reference evidence="2" key="1">
    <citation type="submission" date="2016-10" db="EMBL/GenBank/DDBJ databases">
        <authorList>
            <person name="Varghese N."/>
            <person name="Submissions S."/>
        </authorList>
    </citation>
    <scope>NUCLEOTIDE SEQUENCE [LARGE SCALE GENOMIC DNA]</scope>
    <source>
        <strain evidence="2">DSM 44437</strain>
    </source>
</reference>
<dbReference type="STRING" id="65499.SAMN04488000_118141"/>
<dbReference type="EMBL" id="FOFV01000018">
    <property type="protein sequence ID" value="SES21343.1"/>
    <property type="molecule type" value="Genomic_DNA"/>
</dbReference>
<dbReference type="RefSeq" id="WP_089923119.1">
    <property type="nucleotide sequence ID" value="NZ_FOFV01000018.1"/>
</dbReference>
<dbReference type="Proteomes" id="UP000199503">
    <property type="component" value="Unassembled WGS sequence"/>
</dbReference>
<evidence type="ECO:0000313" key="1">
    <source>
        <dbReference type="EMBL" id="SES21343.1"/>
    </source>
</evidence>
<organism evidence="1 2">
    <name type="scientific">Lentzea albida</name>
    <dbReference type="NCBI Taxonomy" id="65499"/>
    <lineage>
        <taxon>Bacteria</taxon>
        <taxon>Bacillati</taxon>
        <taxon>Actinomycetota</taxon>
        <taxon>Actinomycetes</taxon>
        <taxon>Pseudonocardiales</taxon>
        <taxon>Pseudonocardiaceae</taxon>
        <taxon>Lentzea</taxon>
    </lineage>
</organism>
<keyword evidence="2" id="KW-1185">Reference proteome</keyword>
<dbReference type="AlphaFoldDB" id="A0A1H9VJG9"/>
<gene>
    <name evidence="1" type="ORF">SAMN04488000_118141</name>
</gene>
<proteinExistence type="predicted"/>
<evidence type="ECO:0000313" key="2">
    <source>
        <dbReference type="Proteomes" id="UP000199503"/>
    </source>
</evidence>
<sequence>MTLPIEIENRPCPDFCAEPGHKYIPDKGCEWSLTRLHSVAFTRPAGSEPMVTLTAMDEYCIGELRRPGSPDEDVVGTLAIEADERFFLDGCSPDEAREAAAKAMRLAAELLAAAARLEEIKDGGR</sequence>
<accession>A0A1H9VJG9</accession>
<name>A0A1H9VJG9_9PSEU</name>
<protein>
    <submittedName>
        <fullName evidence="1">Uncharacterized protein</fullName>
    </submittedName>
</protein>